<feature type="compositionally biased region" description="Polar residues" evidence="1">
    <location>
        <begin position="64"/>
        <end position="75"/>
    </location>
</feature>
<gene>
    <name evidence="2" type="ORF">BCV69DRAFT_300648</name>
</gene>
<evidence type="ECO:0000313" key="2">
    <source>
        <dbReference type="EMBL" id="PWN19330.1"/>
    </source>
</evidence>
<dbReference type="RefSeq" id="XP_025346490.1">
    <property type="nucleotide sequence ID" value="XM_025494480.1"/>
</dbReference>
<dbReference type="AlphaFoldDB" id="A0A316U299"/>
<accession>A0A316U299</accession>
<name>A0A316U299_9BASI</name>
<feature type="compositionally biased region" description="Low complexity" evidence="1">
    <location>
        <begin position="113"/>
        <end position="122"/>
    </location>
</feature>
<feature type="compositionally biased region" description="Gly residues" evidence="1">
    <location>
        <begin position="83"/>
        <end position="94"/>
    </location>
</feature>
<sequence length="163" mass="16970">MSYIVNVLRSAALDSFENLNRPSVLPALPVLDQLLLLVEPSQRLLGEIGSLAVALYDMEVDQMQTAESEQLSTTDGTHEDGDYSGGSGGSGGASSFGNRGPDGSRSDRHHSSMGESSRFSSSVDTSLDSQMTEGILNAATSSLQLGSKAAADVPLNSDSAESE</sequence>
<feature type="compositionally biased region" description="Basic and acidic residues" evidence="1">
    <location>
        <begin position="102"/>
        <end position="112"/>
    </location>
</feature>
<dbReference type="EMBL" id="KZ819332">
    <property type="protein sequence ID" value="PWN19330.1"/>
    <property type="molecule type" value="Genomic_DNA"/>
</dbReference>
<keyword evidence="3" id="KW-1185">Reference proteome</keyword>
<reference evidence="2 3" key="1">
    <citation type="journal article" date="2018" name="Mol. Biol. Evol.">
        <title>Broad Genomic Sampling Reveals a Smut Pathogenic Ancestry of the Fungal Clade Ustilaginomycotina.</title>
        <authorList>
            <person name="Kijpornyongpan T."/>
            <person name="Mondo S.J."/>
            <person name="Barry K."/>
            <person name="Sandor L."/>
            <person name="Lee J."/>
            <person name="Lipzen A."/>
            <person name="Pangilinan J."/>
            <person name="LaButti K."/>
            <person name="Hainaut M."/>
            <person name="Henrissat B."/>
            <person name="Grigoriev I.V."/>
            <person name="Spatafora J.W."/>
            <person name="Aime M.C."/>
        </authorList>
    </citation>
    <scope>NUCLEOTIDE SEQUENCE [LARGE SCALE GENOMIC DNA]</scope>
    <source>
        <strain evidence="2 3">MCA 4718</strain>
    </source>
</reference>
<protein>
    <submittedName>
        <fullName evidence="2">Uncharacterized protein</fullName>
    </submittedName>
</protein>
<dbReference type="Proteomes" id="UP000245942">
    <property type="component" value="Unassembled WGS sequence"/>
</dbReference>
<dbReference type="GeneID" id="37016214"/>
<feature type="region of interest" description="Disordered" evidence="1">
    <location>
        <begin position="64"/>
        <end position="128"/>
    </location>
</feature>
<organism evidence="2 3">
    <name type="scientific">Pseudomicrostroma glucosiphilum</name>
    <dbReference type="NCBI Taxonomy" id="1684307"/>
    <lineage>
        <taxon>Eukaryota</taxon>
        <taxon>Fungi</taxon>
        <taxon>Dikarya</taxon>
        <taxon>Basidiomycota</taxon>
        <taxon>Ustilaginomycotina</taxon>
        <taxon>Exobasidiomycetes</taxon>
        <taxon>Microstromatales</taxon>
        <taxon>Microstromatales incertae sedis</taxon>
        <taxon>Pseudomicrostroma</taxon>
    </lineage>
</organism>
<proteinExistence type="predicted"/>
<evidence type="ECO:0000256" key="1">
    <source>
        <dbReference type="SAM" id="MobiDB-lite"/>
    </source>
</evidence>
<evidence type="ECO:0000313" key="3">
    <source>
        <dbReference type="Proteomes" id="UP000245942"/>
    </source>
</evidence>
<feature type="region of interest" description="Disordered" evidence="1">
    <location>
        <begin position="142"/>
        <end position="163"/>
    </location>
</feature>